<reference evidence="8" key="1">
    <citation type="submission" date="2023-06" db="EMBL/GenBank/DDBJ databases">
        <title>Black Yeasts Isolated from many extreme environments.</title>
        <authorList>
            <person name="Coleine C."/>
            <person name="Stajich J.E."/>
            <person name="Selbmann L."/>
        </authorList>
    </citation>
    <scope>NUCLEOTIDE SEQUENCE</scope>
    <source>
        <strain evidence="8">CCFEE 5200</strain>
    </source>
</reference>
<dbReference type="PANTHER" id="PTHR12770:SF31">
    <property type="entry name" value="RUS FAMILY MEMBER 1"/>
    <property type="match status" value="1"/>
</dbReference>
<organism evidence="8 9">
    <name type="scientific">Friedmanniomyces endolithicus</name>
    <dbReference type="NCBI Taxonomy" id="329885"/>
    <lineage>
        <taxon>Eukaryota</taxon>
        <taxon>Fungi</taxon>
        <taxon>Dikarya</taxon>
        <taxon>Ascomycota</taxon>
        <taxon>Pezizomycotina</taxon>
        <taxon>Dothideomycetes</taxon>
        <taxon>Dothideomycetidae</taxon>
        <taxon>Mycosphaerellales</taxon>
        <taxon>Teratosphaeriaceae</taxon>
        <taxon>Friedmanniomyces</taxon>
    </lineage>
</organism>
<comment type="caution">
    <text evidence="8">The sequence shown here is derived from an EMBL/GenBank/DDBJ whole genome shotgun (WGS) entry which is preliminary data.</text>
</comment>
<dbReference type="EMBL" id="JAUJLE010000098">
    <property type="protein sequence ID" value="KAK0984134.1"/>
    <property type="molecule type" value="Genomic_DNA"/>
</dbReference>
<evidence type="ECO:0000313" key="9">
    <source>
        <dbReference type="Proteomes" id="UP001175353"/>
    </source>
</evidence>
<dbReference type="Pfam" id="PF24160">
    <property type="entry name" value="UVB_sens_C"/>
    <property type="match status" value="1"/>
</dbReference>
<dbReference type="AlphaFoldDB" id="A0AAN6KIG4"/>
<keyword evidence="3" id="KW-0812">Transmembrane</keyword>
<dbReference type="InterPro" id="IPR006968">
    <property type="entry name" value="RUS_fam"/>
</dbReference>
<evidence type="ECO:0000256" key="2">
    <source>
        <dbReference type="ARBA" id="ARBA00007558"/>
    </source>
</evidence>
<name>A0AAN6KIG4_9PEZI</name>
<dbReference type="InterPro" id="IPR054549">
    <property type="entry name" value="UVB_sens_RUS_dom"/>
</dbReference>
<dbReference type="Proteomes" id="UP001175353">
    <property type="component" value="Unassembled WGS sequence"/>
</dbReference>
<evidence type="ECO:0000313" key="8">
    <source>
        <dbReference type="EMBL" id="KAK0984134.1"/>
    </source>
</evidence>
<accession>A0AAN6KIG4</accession>
<evidence type="ECO:0000256" key="1">
    <source>
        <dbReference type="ARBA" id="ARBA00004370"/>
    </source>
</evidence>
<evidence type="ECO:0000256" key="3">
    <source>
        <dbReference type="ARBA" id="ARBA00022692"/>
    </source>
</evidence>
<evidence type="ECO:0000256" key="4">
    <source>
        <dbReference type="ARBA" id="ARBA00022989"/>
    </source>
</evidence>
<gene>
    <name evidence="8" type="ORF">LTR91_010982</name>
</gene>
<comment type="similarity">
    <text evidence="2">Belongs to the RUS1 family.</text>
</comment>
<evidence type="ECO:0000256" key="5">
    <source>
        <dbReference type="ARBA" id="ARBA00023136"/>
    </source>
</evidence>
<feature type="domain" description="Protein root UVB sensitive/RUS" evidence="6">
    <location>
        <begin position="41"/>
        <end position="274"/>
    </location>
</feature>
<protein>
    <recommendedName>
        <fullName evidence="10">DUF647 domain-containing protein</fullName>
    </recommendedName>
</protein>
<evidence type="ECO:0000259" key="7">
    <source>
        <dbReference type="Pfam" id="PF24160"/>
    </source>
</evidence>
<comment type="subcellular location">
    <subcellularLocation>
        <location evidence="1">Membrane</location>
    </subcellularLocation>
</comment>
<dbReference type="Pfam" id="PF04884">
    <property type="entry name" value="UVB_sens_prot"/>
    <property type="match status" value="1"/>
</dbReference>
<keyword evidence="4" id="KW-1133">Transmembrane helix</keyword>
<sequence>MDERRLELTETDGAGNVIATYVSSPTDSKQICRVDIVEPTTKRPWQRLLDVFLPAGYPHSVTDDYLEYQIYDSLQAFASSIAGLLSSRAVLSSVGVGDATASPTAALLLSILQESAGRIATIIFADRFGTALEPECKMYRLLADVLNDFAFVLDCLSPAFPKPIRVVILSFSSVLRALCGVAAGSAKASLSAHFARWGNLGELNAKDSSQETVISLMGMLVGSLVVSWVTSPTATWTTLIFLLAIHLETNRRAVRAVSMRTLNRQRSTLVYHHLKRGHVPTPEELSKQERIFEWDGILRDAADAITGHCLVGTSIAVPSRFVTFTRSGKRSMQANSQWLSDVSKTRDQRYFLTLQDRSSRPQAFIILHKEALTADILTGWWHALAIARECARLRSNTRSAEDDLDEAMLVLLARTAAESARLMQTYKSELGKAGWDLDTNALETRTSRRISIAAP</sequence>
<evidence type="ECO:0008006" key="10">
    <source>
        <dbReference type="Google" id="ProtNLM"/>
    </source>
</evidence>
<evidence type="ECO:0000259" key="6">
    <source>
        <dbReference type="Pfam" id="PF04884"/>
    </source>
</evidence>
<proteinExistence type="inferred from homology"/>
<dbReference type="InterPro" id="IPR055412">
    <property type="entry name" value="UVB_sens_C"/>
</dbReference>
<dbReference type="GO" id="GO:0016020">
    <property type="term" value="C:membrane"/>
    <property type="evidence" value="ECO:0007669"/>
    <property type="project" value="UniProtKB-SubCell"/>
</dbReference>
<dbReference type="PANTHER" id="PTHR12770">
    <property type="entry name" value="RUS1 FAMILY PROTEIN C16ORF58"/>
    <property type="match status" value="1"/>
</dbReference>
<keyword evidence="5" id="KW-0472">Membrane</keyword>
<feature type="domain" description="Root UVB sensitive protein C-terminal" evidence="7">
    <location>
        <begin position="336"/>
        <end position="444"/>
    </location>
</feature>
<keyword evidence="9" id="KW-1185">Reference proteome</keyword>